<reference evidence="2" key="1">
    <citation type="submission" date="2021-01" db="EMBL/GenBank/DDBJ databases">
        <authorList>
            <person name="Corre E."/>
            <person name="Pelletier E."/>
            <person name="Niang G."/>
            <person name="Scheremetjew M."/>
            <person name="Finn R."/>
            <person name="Kale V."/>
            <person name="Holt S."/>
            <person name="Cochrane G."/>
            <person name="Meng A."/>
            <person name="Brown T."/>
            <person name="Cohen L."/>
        </authorList>
    </citation>
    <scope>NUCLEOTIDE SEQUENCE</scope>
    <source>
        <strain evidence="2">CCMP645</strain>
    </source>
</reference>
<sequence>MICFSSVKLTSLDSLRLAMKIISSATALLTPSAATRCDARTPPVDESASFLRPGFLTPAATSELNQSLSWSISQTARLMIATSASTSSRAREPMPSQSTCSKTSENVSSSRRMPMPSRSATT</sequence>
<name>A0A7S4BIX4_CHRCT</name>
<accession>A0A7S4BIX4</accession>
<evidence type="ECO:0000313" key="2">
    <source>
        <dbReference type="EMBL" id="CAE0767495.1"/>
    </source>
</evidence>
<feature type="compositionally biased region" description="Low complexity" evidence="1">
    <location>
        <begin position="108"/>
        <end position="122"/>
    </location>
</feature>
<organism evidence="2">
    <name type="scientific">Chrysotila carterae</name>
    <name type="common">Marine alga</name>
    <name type="synonym">Syracosphaera carterae</name>
    <dbReference type="NCBI Taxonomy" id="13221"/>
    <lineage>
        <taxon>Eukaryota</taxon>
        <taxon>Haptista</taxon>
        <taxon>Haptophyta</taxon>
        <taxon>Prymnesiophyceae</taxon>
        <taxon>Isochrysidales</taxon>
        <taxon>Isochrysidaceae</taxon>
        <taxon>Chrysotila</taxon>
    </lineage>
</organism>
<feature type="region of interest" description="Disordered" evidence="1">
    <location>
        <begin position="83"/>
        <end position="122"/>
    </location>
</feature>
<gene>
    <name evidence="2" type="ORF">PCAR00345_LOCUS20107</name>
</gene>
<dbReference type="AlphaFoldDB" id="A0A7S4BIX4"/>
<protein>
    <submittedName>
        <fullName evidence="2">Uncharacterized protein</fullName>
    </submittedName>
</protein>
<proteinExistence type="predicted"/>
<feature type="compositionally biased region" description="Polar residues" evidence="1">
    <location>
        <begin position="95"/>
        <end position="107"/>
    </location>
</feature>
<evidence type="ECO:0000256" key="1">
    <source>
        <dbReference type="SAM" id="MobiDB-lite"/>
    </source>
</evidence>
<dbReference type="EMBL" id="HBIZ01031581">
    <property type="protein sequence ID" value="CAE0767495.1"/>
    <property type="molecule type" value="Transcribed_RNA"/>
</dbReference>